<proteinExistence type="predicted"/>
<dbReference type="EMBL" id="AVOT02079268">
    <property type="protein sequence ID" value="MBW0566530.1"/>
    <property type="molecule type" value="Genomic_DNA"/>
</dbReference>
<protein>
    <submittedName>
        <fullName evidence="2">Uncharacterized protein</fullName>
    </submittedName>
</protein>
<evidence type="ECO:0000256" key="1">
    <source>
        <dbReference type="SAM" id="MobiDB-lite"/>
    </source>
</evidence>
<name>A0A9Q3JS34_9BASI</name>
<feature type="region of interest" description="Disordered" evidence="1">
    <location>
        <begin position="223"/>
        <end position="243"/>
    </location>
</feature>
<feature type="compositionally biased region" description="Pro residues" evidence="1">
    <location>
        <begin position="1"/>
        <end position="10"/>
    </location>
</feature>
<organism evidence="2 3">
    <name type="scientific">Austropuccinia psidii MF-1</name>
    <dbReference type="NCBI Taxonomy" id="1389203"/>
    <lineage>
        <taxon>Eukaryota</taxon>
        <taxon>Fungi</taxon>
        <taxon>Dikarya</taxon>
        <taxon>Basidiomycota</taxon>
        <taxon>Pucciniomycotina</taxon>
        <taxon>Pucciniomycetes</taxon>
        <taxon>Pucciniales</taxon>
        <taxon>Sphaerophragmiaceae</taxon>
        <taxon>Austropuccinia</taxon>
    </lineage>
</organism>
<comment type="caution">
    <text evidence="2">The sequence shown here is derived from an EMBL/GenBank/DDBJ whole genome shotgun (WGS) entry which is preliminary data.</text>
</comment>
<reference evidence="2" key="1">
    <citation type="submission" date="2021-03" db="EMBL/GenBank/DDBJ databases">
        <title>Draft genome sequence of rust myrtle Austropuccinia psidii MF-1, a brazilian biotype.</title>
        <authorList>
            <person name="Quecine M.C."/>
            <person name="Pachon D.M.R."/>
            <person name="Bonatelli M.L."/>
            <person name="Correr F.H."/>
            <person name="Franceschini L.M."/>
            <person name="Leite T.F."/>
            <person name="Margarido G.R.A."/>
            <person name="Almeida C.A."/>
            <person name="Ferrarezi J.A."/>
            <person name="Labate C.A."/>
        </authorList>
    </citation>
    <scope>NUCLEOTIDE SEQUENCE</scope>
    <source>
        <strain evidence="2">MF-1</strain>
    </source>
</reference>
<keyword evidence="3" id="KW-1185">Reference proteome</keyword>
<evidence type="ECO:0000313" key="3">
    <source>
        <dbReference type="Proteomes" id="UP000765509"/>
    </source>
</evidence>
<feature type="region of interest" description="Disordered" evidence="1">
    <location>
        <begin position="1"/>
        <end position="27"/>
    </location>
</feature>
<accession>A0A9Q3JS34</accession>
<dbReference type="AlphaFoldDB" id="A0A9Q3JS34"/>
<dbReference type="Proteomes" id="UP000765509">
    <property type="component" value="Unassembled WGS sequence"/>
</dbReference>
<sequence>MGERGPPPSPQGQVGPKPQLDPPEQYLATNSLDPKLAKNPMDKILAINSVGTIFGHGPPWTILPVMASGSHQRPPDHLSKPFPQLKGNSFHFYMHPVLKVAGVVHIWYYIPLCTIFAHIQLISLTSYGGNQKTLQGSEPPVSAGVGLVHYSGLFKRAILKRYYINSISCQGLKPNWAISYSTVQTRSQAIAQAVLTPTTRAPLDSTPAVPQLVAQLDRGPSFEIAAPSRKEGRGQEDAFPFEE</sequence>
<gene>
    <name evidence="2" type="ORF">O181_106245</name>
</gene>
<evidence type="ECO:0000313" key="2">
    <source>
        <dbReference type="EMBL" id="MBW0566530.1"/>
    </source>
</evidence>